<dbReference type="AlphaFoldDB" id="A0A0S4WE10"/>
<accession>A0A0S4WE10</accession>
<organism evidence="1">
    <name type="scientific">Ralstonia solanacearum</name>
    <name type="common">Pseudomonas solanacearum</name>
    <dbReference type="NCBI Taxonomy" id="305"/>
    <lineage>
        <taxon>Bacteria</taxon>
        <taxon>Pseudomonadati</taxon>
        <taxon>Pseudomonadota</taxon>
        <taxon>Betaproteobacteria</taxon>
        <taxon>Burkholderiales</taxon>
        <taxon>Burkholderiaceae</taxon>
        <taxon>Ralstonia</taxon>
        <taxon>Ralstonia solanacearum species complex</taxon>
    </lineage>
</organism>
<protein>
    <submittedName>
        <fullName evidence="1">Uncharacterized protein</fullName>
    </submittedName>
</protein>
<sequence>MLRPYPAVEIVLTTSWLQTLPVDTVISFLPSELAQRVRVLNEMRAASPIIGHALHASVTIAATPSGMSSKTGRQAFSRTSSEPIFNLYLLIHNR</sequence>
<reference evidence="1" key="1">
    <citation type="submission" date="2015-10" db="EMBL/GenBank/DDBJ databases">
        <authorList>
            <person name="Gilbert D.G."/>
        </authorList>
    </citation>
    <scope>NUCLEOTIDE SEQUENCE</scope>
    <source>
        <strain evidence="1">Phyl III-seqv23</strain>
    </source>
</reference>
<proteinExistence type="predicted"/>
<dbReference type="EMBL" id="LN899827">
    <property type="protein sequence ID" value="CUV45052.1"/>
    <property type="molecule type" value="Genomic_DNA"/>
</dbReference>
<name>A0A0S4WE10_RALSL</name>
<evidence type="ECO:0000313" key="1">
    <source>
        <dbReference type="EMBL" id="CUV45052.1"/>
    </source>
</evidence>
<gene>
    <name evidence="1" type="ORF">TO10_v1_240039</name>
</gene>